<dbReference type="GO" id="GO:0005886">
    <property type="term" value="C:plasma membrane"/>
    <property type="evidence" value="ECO:0007669"/>
    <property type="project" value="UniProtKB-SubCell"/>
</dbReference>
<feature type="transmembrane region" description="Helical" evidence="7">
    <location>
        <begin position="6"/>
        <end position="27"/>
    </location>
</feature>
<dbReference type="Pfam" id="PF01914">
    <property type="entry name" value="MarC"/>
    <property type="match status" value="1"/>
</dbReference>
<reference evidence="8 9" key="1">
    <citation type="journal article" date="2007" name="Proc. Natl. Acad. Sci. U.S.A.">
        <title>The genome of Syntrophus aciditrophicus: life at the thermodynamic limit of microbial growth.</title>
        <authorList>
            <person name="McInerney M.J."/>
            <person name="Rohlin L."/>
            <person name="Mouttaki H."/>
            <person name="Kim U."/>
            <person name="Krupp R.S."/>
            <person name="Rios-Hernandez L."/>
            <person name="Sieber J."/>
            <person name="Struchtemeyer C.G."/>
            <person name="Bhattacharyya A."/>
            <person name="Campbell J.W."/>
            <person name="Gunsalus R.P."/>
        </authorList>
    </citation>
    <scope>NUCLEOTIDE SEQUENCE [LARGE SCALE GENOMIC DNA]</scope>
    <source>
        <strain evidence="8 9">SB</strain>
    </source>
</reference>
<feature type="transmembrane region" description="Helical" evidence="7">
    <location>
        <begin position="132"/>
        <end position="151"/>
    </location>
</feature>
<dbReference type="RefSeq" id="WP_011416873.1">
    <property type="nucleotide sequence ID" value="NC_007759.1"/>
</dbReference>
<feature type="transmembrane region" description="Helical" evidence="7">
    <location>
        <begin position="64"/>
        <end position="83"/>
    </location>
</feature>
<dbReference type="HOGENOM" id="CLU_079909_1_0_7"/>
<evidence type="ECO:0000256" key="5">
    <source>
        <dbReference type="ARBA" id="ARBA00022989"/>
    </source>
</evidence>
<organism evidence="8 9">
    <name type="scientific">Syntrophus aciditrophicus (strain SB)</name>
    <dbReference type="NCBI Taxonomy" id="56780"/>
    <lineage>
        <taxon>Bacteria</taxon>
        <taxon>Pseudomonadati</taxon>
        <taxon>Thermodesulfobacteriota</taxon>
        <taxon>Syntrophia</taxon>
        <taxon>Syntrophales</taxon>
        <taxon>Syntrophaceae</taxon>
        <taxon>Syntrophus</taxon>
    </lineage>
</organism>
<feature type="transmembrane region" description="Helical" evidence="7">
    <location>
        <begin position="171"/>
        <end position="192"/>
    </location>
</feature>
<dbReference type="Proteomes" id="UP000001933">
    <property type="component" value="Chromosome"/>
</dbReference>
<evidence type="ECO:0000256" key="1">
    <source>
        <dbReference type="ARBA" id="ARBA00004651"/>
    </source>
</evidence>
<evidence type="ECO:0000313" key="9">
    <source>
        <dbReference type="Proteomes" id="UP000001933"/>
    </source>
</evidence>
<dbReference type="OrthoDB" id="21094at2"/>
<protein>
    <recommendedName>
        <fullName evidence="7">UPF0056 inner membrane protein</fullName>
    </recommendedName>
</protein>
<dbReference type="KEGG" id="sat:SYN_01458"/>
<keyword evidence="3" id="KW-1003">Cell membrane</keyword>
<dbReference type="PANTHER" id="PTHR33508:SF1">
    <property type="entry name" value="UPF0056 MEMBRANE PROTEIN YHCE"/>
    <property type="match status" value="1"/>
</dbReference>
<comment type="subcellular location">
    <subcellularLocation>
        <location evidence="7">Cell inner membrane</location>
        <topology evidence="7">Multi-pass membrane protein</topology>
    </subcellularLocation>
    <subcellularLocation>
        <location evidence="1">Cell membrane</location>
        <topology evidence="1">Multi-pass membrane protein</topology>
    </subcellularLocation>
</comment>
<accession>Q2LRX6</accession>
<feature type="transmembrane region" description="Helical" evidence="7">
    <location>
        <begin position="104"/>
        <end position="126"/>
    </location>
</feature>
<evidence type="ECO:0000256" key="7">
    <source>
        <dbReference type="RuleBase" id="RU362048"/>
    </source>
</evidence>
<keyword evidence="6 7" id="KW-0472">Membrane</keyword>
<evidence type="ECO:0000256" key="6">
    <source>
        <dbReference type="ARBA" id="ARBA00023136"/>
    </source>
</evidence>
<evidence type="ECO:0000313" key="8">
    <source>
        <dbReference type="EMBL" id="ABC76840.1"/>
    </source>
</evidence>
<dbReference type="InterPro" id="IPR002771">
    <property type="entry name" value="Multi_antbiot-R_MarC"/>
</dbReference>
<keyword evidence="5 7" id="KW-1133">Transmembrane helix</keyword>
<comment type="similarity">
    <text evidence="2 7">Belongs to the UPF0056 (MarC) family.</text>
</comment>
<dbReference type="EMBL" id="CP000252">
    <property type="protein sequence ID" value="ABC76840.1"/>
    <property type="molecule type" value="Genomic_DNA"/>
</dbReference>
<name>Q2LRX6_SYNAS</name>
<dbReference type="STRING" id="56780.SYN_01458"/>
<sequence length="198" mass="21028">MKSFWLCFVPLFVAVDAVGILPLFMSLTEGLETRKLRRIISQSVITAIAVALVFLVLGKALMDLLGITIADFMVAGGILLFVISLNDVLATEKAQQHTVDPDSLGAVPLGVPLISGPAVLTTTLLLSNSYGFVPTATALILNILLAGGVFFSSRIIYRFLGKTGAKTISKITSLLLAAIAVMIIRRGLFIILDLEIAG</sequence>
<proteinExistence type="inferred from homology"/>
<keyword evidence="9" id="KW-1185">Reference proteome</keyword>
<dbReference type="AlphaFoldDB" id="Q2LRX6"/>
<evidence type="ECO:0000256" key="2">
    <source>
        <dbReference type="ARBA" id="ARBA00009784"/>
    </source>
</evidence>
<dbReference type="InParanoid" id="Q2LRX6"/>
<dbReference type="eggNOG" id="COG2095">
    <property type="taxonomic scope" value="Bacteria"/>
</dbReference>
<dbReference type="PANTHER" id="PTHR33508">
    <property type="entry name" value="UPF0056 MEMBRANE PROTEIN YHCE"/>
    <property type="match status" value="1"/>
</dbReference>
<gene>
    <name evidence="8" type="ORF">SYN_01458</name>
</gene>
<evidence type="ECO:0000256" key="4">
    <source>
        <dbReference type="ARBA" id="ARBA00022692"/>
    </source>
</evidence>
<dbReference type="NCBIfam" id="TIGR00427">
    <property type="entry name" value="NAAT family transporter"/>
    <property type="match status" value="1"/>
</dbReference>
<dbReference type="FunCoup" id="Q2LRX6">
    <property type="interactions" value="6"/>
</dbReference>
<feature type="transmembrane region" description="Helical" evidence="7">
    <location>
        <begin position="39"/>
        <end position="58"/>
    </location>
</feature>
<keyword evidence="4 7" id="KW-0812">Transmembrane</keyword>
<evidence type="ECO:0000256" key="3">
    <source>
        <dbReference type="ARBA" id="ARBA00022475"/>
    </source>
</evidence>